<gene>
    <name evidence="2" type="ORF">AOG55_03960</name>
</gene>
<dbReference type="Proteomes" id="UP000050301">
    <property type="component" value="Unassembled WGS sequence"/>
</dbReference>
<organism evidence="2 3">
    <name type="scientific">Acidiplasma cupricumulans</name>
    <dbReference type="NCBI Taxonomy" id="312540"/>
    <lineage>
        <taxon>Archaea</taxon>
        <taxon>Methanobacteriati</taxon>
        <taxon>Thermoplasmatota</taxon>
        <taxon>Thermoplasmata</taxon>
        <taxon>Thermoplasmatales</taxon>
        <taxon>Ferroplasmaceae</taxon>
        <taxon>Acidiplasma</taxon>
    </lineage>
</organism>
<evidence type="ECO:0000313" key="3">
    <source>
        <dbReference type="Proteomes" id="UP000050301"/>
    </source>
</evidence>
<dbReference type="EMBL" id="LKBH01000026">
    <property type="protein sequence ID" value="KQB36491.1"/>
    <property type="molecule type" value="Genomic_DNA"/>
</dbReference>
<feature type="region of interest" description="Disordered" evidence="1">
    <location>
        <begin position="83"/>
        <end position="103"/>
    </location>
</feature>
<dbReference type="InParanoid" id="A0A0Q0WL64"/>
<comment type="caution">
    <text evidence="2">The sequence shown here is derived from an EMBL/GenBank/DDBJ whole genome shotgun (WGS) entry which is preliminary data.</text>
</comment>
<evidence type="ECO:0000256" key="1">
    <source>
        <dbReference type="SAM" id="MobiDB-lite"/>
    </source>
</evidence>
<dbReference type="GeneID" id="84222485"/>
<evidence type="ECO:0000313" key="2">
    <source>
        <dbReference type="EMBL" id="KQB36491.1"/>
    </source>
</evidence>
<dbReference type="RefSeq" id="WP_048101507.1">
    <property type="nucleotide sequence ID" value="NZ_LKBH01000026.1"/>
</dbReference>
<name>A0A0Q0WL64_9ARCH</name>
<proteinExistence type="predicted"/>
<protein>
    <submittedName>
        <fullName evidence="2">Uncharacterized protein</fullName>
    </submittedName>
</protein>
<reference evidence="2 3" key="1">
    <citation type="submission" date="2015-09" db="EMBL/GenBank/DDBJ databases">
        <title>Heavy metals and arsenic resistance mechanisms in polyextremophilic archaea of the family Ferroplasmaceae.</title>
        <authorList>
            <person name="Bulaev A.G."/>
            <person name="Kanygina A.V."/>
        </authorList>
    </citation>
    <scope>NUCLEOTIDE SEQUENCE [LARGE SCALE GENOMIC DNA]</scope>
    <source>
        <strain evidence="2 3">BH2</strain>
    </source>
</reference>
<accession>A0A0Q0WL64</accession>
<sequence>MEPFYFKSYNKLIGVACDLESLLAELECLNIYDRDAVNYHVLNGHISMWLEYMGMHDLAENLKNAKTPEDAIREIKSYKMSLKGHRNGMKPGRKKAMNKLNKN</sequence>
<dbReference type="AlphaFoldDB" id="A0A0Q0WL64"/>
<keyword evidence="3" id="KW-1185">Reference proteome</keyword>